<name>A0ABR2YCW6_9CHLO</name>
<reference evidence="3 4" key="1">
    <citation type="journal article" date="2024" name="Nat. Commun.">
        <title>Phylogenomics reveals the evolutionary origins of lichenization in chlorophyte algae.</title>
        <authorList>
            <person name="Puginier C."/>
            <person name="Libourel C."/>
            <person name="Otte J."/>
            <person name="Skaloud P."/>
            <person name="Haon M."/>
            <person name="Grisel S."/>
            <person name="Petersen M."/>
            <person name="Berrin J.G."/>
            <person name="Delaux P.M."/>
            <person name="Dal Grande F."/>
            <person name="Keller J."/>
        </authorList>
    </citation>
    <scope>NUCLEOTIDE SEQUENCE [LARGE SCALE GENOMIC DNA]</scope>
    <source>
        <strain evidence="3 4">SAG 216-7</strain>
    </source>
</reference>
<protein>
    <recommendedName>
        <fullName evidence="2">GmrSD restriction endonucleases C-terminal domain-containing protein</fullName>
    </recommendedName>
</protein>
<dbReference type="Pfam" id="PF07510">
    <property type="entry name" value="GmrSD_C"/>
    <property type="match status" value="1"/>
</dbReference>
<feature type="compositionally biased region" description="Pro residues" evidence="1">
    <location>
        <begin position="447"/>
        <end position="475"/>
    </location>
</feature>
<dbReference type="EMBL" id="JALJOT010000015">
    <property type="protein sequence ID" value="KAK9902698.1"/>
    <property type="molecule type" value="Genomic_DNA"/>
</dbReference>
<dbReference type="PANTHER" id="PTHR35149:SF2">
    <property type="entry name" value="DUF262 DOMAIN-CONTAINING PROTEIN"/>
    <property type="match status" value="1"/>
</dbReference>
<organism evidence="3 4">
    <name type="scientific">Coccomyxa subellipsoidea</name>
    <dbReference type="NCBI Taxonomy" id="248742"/>
    <lineage>
        <taxon>Eukaryota</taxon>
        <taxon>Viridiplantae</taxon>
        <taxon>Chlorophyta</taxon>
        <taxon>core chlorophytes</taxon>
        <taxon>Trebouxiophyceae</taxon>
        <taxon>Trebouxiophyceae incertae sedis</taxon>
        <taxon>Coccomyxaceae</taxon>
        <taxon>Coccomyxa</taxon>
    </lineage>
</organism>
<evidence type="ECO:0000259" key="2">
    <source>
        <dbReference type="Pfam" id="PF07510"/>
    </source>
</evidence>
<proteinExistence type="predicted"/>
<dbReference type="InterPro" id="IPR011089">
    <property type="entry name" value="GmrSD_C"/>
</dbReference>
<evidence type="ECO:0000313" key="3">
    <source>
        <dbReference type="EMBL" id="KAK9902698.1"/>
    </source>
</evidence>
<evidence type="ECO:0000256" key="1">
    <source>
        <dbReference type="SAM" id="MobiDB-lite"/>
    </source>
</evidence>
<feature type="domain" description="GmrSD restriction endonucleases C-terminal" evidence="2">
    <location>
        <begin position="336"/>
        <end position="415"/>
    </location>
</feature>
<gene>
    <name evidence="3" type="ORF">WJX75_003151</name>
</gene>
<sequence length="621" mass="69269">MEANDFRLSEIFGIHVFSLFKAQRPYLITERLWQPEKAVEDLAAQPRLELKRFDAAFFNSILREASAVDDNPAFSSPPTVTQQHIWANLQAIKSRLQACTPEQCINVTKYIMLLTHIIVARYRDMGAALQVYRTGNMTTGMKLAAMDLLKADVLESVPLEDQLAVSQSWEKMEQQMGREQLMILFRHLTTVVLNKRHTINNEMDDLKQVGWEAEYFVRSLNRLPERARDGWVPAALVLAADCSCSWEVKMHVLKWLERLAWFLLLVMADPKAIHERFGRVTQSLRSGFTGGLQEISNIDGLELSKEEKLEMLTGLDGDIYPMKGMARPLLIRLNEFVLNRLDQSYVQYDVKDTTLTVEHILPQNVKGGSGWERDFPDEVQRKEWVHKLGNLMLLSGIKKSKATDRDFEHKKTTYFLKRRKGAQVAFPSLRRVLHSISGQNTNAQMYPPSPPPPAPVESPPPPPPVESPPPPPPAMTCPTGLNVWSKGDDIESACYDDCTARGNQVCIFSHNTVQVLDTICAASVYVEYLTPFCAGGLYAEGKEYCNAQCIDPCANIPQAACLLSTVDFYCQDTCLSAGVTLVDGVAKLTSDLANSASNAVLNAGQSAYNCVTNAFGGGCGK</sequence>
<comment type="caution">
    <text evidence="3">The sequence shown here is derived from an EMBL/GenBank/DDBJ whole genome shotgun (WGS) entry which is preliminary data.</text>
</comment>
<feature type="region of interest" description="Disordered" evidence="1">
    <location>
        <begin position="440"/>
        <end position="476"/>
    </location>
</feature>
<dbReference type="PANTHER" id="PTHR35149">
    <property type="entry name" value="SLL5132 PROTEIN"/>
    <property type="match status" value="1"/>
</dbReference>
<accession>A0ABR2YCW6</accession>
<keyword evidence="4" id="KW-1185">Reference proteome</keyword>
<dbReference type="Proteomes" id="UP001491310">
    <property type="component" value="Unassembled WGS sequence"/>
</dbReference>
<evidence type="ECO:0000313" key="4">
    <source>
        <dbReference type="Proteomes" id="UP001491310"/>
    </source>
</evidence>